<dbReference type="EMBL" id="CAADRP010001563">
    <property type="protein sequence ID" value="VFU41483.1"/>
    <property type="molecule type" value="Genomic_DNA"/>
</dbReference>
<dbReference type="AlphaFoldDB" id="A0A6N2LJF8"/>
<reference evidence="1" key="1">
    <citation type="submission" date="2019-03" db="EMBL/GenBank/DDBJ databases">
        <authorList>
            <person name="Mank J."/>
            <person name="Almeida P."/>
        </authorList>
    </citation>
    <scope>NUCLEOTIDE SEQUENCE</scope>
    <source>
        <strain evidence="1">78183</strain>
    </source>
</reference>
<proteinExistence type="predicted"/>
<gene>
    <name evidence="1" type="ORF">SVIM_LOCUS244305</name>
</gene>
<organism evidence="1">
    <name type="scientific">Salix viminalis</name>
    <name type="common">Common osier</name>
    <name type="synonym">Basket willow</name>
    <dbReference type="NCBI Taxonomy" id="40686"/>
    <lineage>
        <taxon>Eukaryota</taxon>
        <taxon>Viridiplantae</taxon>
        <taxon>Streptophyta</taxon>
        <taxon>Embryophyta</taxon>
        <taxon>Tracheophyta</taxon>
        <taxon>Spermatophyta</taxon>
        <taxon>Magnoliopsida</taxon>
        <taxon>eudicotyledons</taxon>
        <taxon>Gunneridae</taxon>
        <taxon>Pentapetalae</taxon>
        <taxon>rosids</taxon>
        <taxon>fabids</taxon>
        <taxon>Malpighiales</taxon>
        <taxon>Salicaceae</taxon>
        <taxon>Saliceae</taxon>
        <taxon>Salix</taxon>
    </lineage>
</organism>
<name>A0A6N2LJF8_SALVM</name>
<accession>A0A6N2LJF8</accession>
<evidence type="ECO:0000313" key="1">
    <source>
        <dbReference type="EMBL" id="VFU41483.1"/>
    </source>
</evidence>
<sequence>MSLLNSLGLNTEPFLKREKKNRARQVGQSYYSYKHKSPSYFRKAKINSLNANHQLSFKDCGENNESAEIKCWIMFRFSPELEMEFGFSPVRSSTRTTPKL</sequence>
<protein>
    <submittedName>
        <fullName evidence="1">Uncharacterized protein</fullName>
    </submittedName>
</protein>